<sequence>METTDNTKSVHIGQNIKRIREIKGIKQETLALELGSDWNQSKVSVMEGRESIEEDLLKQVAEILNVTPEMIEKYDEKAVNNFFSNTFNDSSIGNVASNLYHCNFNPLDKVVELYERLLVSEAANRNSAK</sequence>
<protein>
    <submittedName>
        <fullName evidence="2">Helix-turn-helix protein</fullName>
    </submittedName>
</protein>
<dbReference type="EMBL" id="QLLR01000008">
    <property type="protein sequence ID" value="RAJ31733.1"/>
    <property type="molecule type" value="Genomic_DNA"/>
</dbReference>
<dbReference type="AlphaFoldDB" id="A0A327SW56"/>
<accession>A0A327SW56</accession>
<dbReference type="Proteomes" id="UP000249754">
    <property type="component" value="Unassembled WGS sequence"/>
</dbReference>
<evidence type="ECO:0000313" key="2">
    <source>
        <dbReference type="EMBL" id="RAJ31733.1"/>
    </source>
</evidence>
<dbReference type="SUPFAM" id="SSF47413">
    <property type="entry name" value="lambda repressor-like DNA-binding domains"/>
    <property type="match status" value="1"/>
</dbReference>
<name>A0A327SW56_9SPHI</name>
<organism evidence="2 3">
    <name type="scientific">Pedobacter cryoconitis</name>
    <dbReference type="NCBI Taxonomy" id="188932"/>
    <lineage>
        <taxon>Bacteria</taxon>
        <taxon>Pseudomonadati</taxon>
        <taxon>Bacteroidota</taxon>
        <taxon>Sphingobacteriia</taxon>
        <taxon>Sphingobacteriales</taxon>
        <taxon>Sphingobacteriaceae</taxon>
        <taxon>Pedobacter</taxon>
    </lineage>
</organism>
<feature type="domain" description="HTH cro/C1-type" evidence="1">
    <location>
        <begin position="16"/>
        <end position="71"/>
    </location>
</feature>
<proteinExistence type="predicted"/>
<dbReference type="InterPro" id="IPR001387">
    <property type="entry name" value="Cro/C1-type_HTH"/>
</dbReference>
<dbReference type="InterPro" id="IPR010982">
    <property type="entry name" value="Lambda_DNA-bd_dom_sf"/>
</dbReference>
<dbReference type="PROSITE" id="PS50943">
    <property type="entry name" value="HTH_CROC1"/>
    <property type="match status" value="1"/>
</dbReference>
<evidence type="ECO:0000313" key="3">
    <source>
        <dbReference type="Proteomes" id="UP000249754"/>
    </source>
</evidence>
<dbReference type="CDD" id="cd00093">
    <property type="entry name" value="HTH_XRE"/>
    <property type="match status" value="1"/>
</dbReference>
<dbReference type="Gene3D" id="1.10.260.40">
    <property type="entry name" value="lambda repressor-like DNA-binding domains"/>
    <property type="match status" value="1"/>
</dbReference>
<gene>
    <name evidence="2" type="ORF">LY11_02233</name>
</gene>
<reference evidence="2 3" key="1">
    <citation type="submission" date="2018-06" db="EMBL/GenBank/DDBJ databases">
        <title>Genomic Encyclopedia of Archaeal and Bacterial Type Strains, Phase II (KMG-II): from individual species to whole genera.</title>
        <authorList>
            <person name="Goeker M."/>
        </authorList>
    </citation>
    <scope>NUCLEOTIDE SEQUENCE [LARGE SCALE GENOMIC DNA]</scope>
    <source>
        <strain evidence="2 3">DSM 14825</strain>
    </source>
</reference>
<comment type="caution">
    <text evidence="2">The sequence shown here is derived from an EMBL/GenBank/DDBJ whole genome shotgun (WGS) entry which is preliminary data.</text>
</comment>
<dbReference type="RefSeq" id="WP_111633753.1">
    <property type="nucleotide sequence ID" value="NZ_QLLR01000008.1"/>
</dbReference>
<dbReference type="OrthoDB" id="674774at2"/>
<evidence type="ECO:0000259" key="1">
    <source>
        <dbReference type="PROSITE" id="PS50943"/>
    </source>
</evidence>
<dbReference type="GO" id="GO:0003677">
    <property type="term" value="F:DNA binding"/>
    <property type="evidence" value="ECO:0007669"/>
    <property type="project" value="InterPro"/>
</dbReference>